<dbReference type="EMBL" id="JAFMYW010000055">
    <property type="protein sequence ID" value="MBO0953354.1"/>
    <property type="molecule type" value="Genomic_DNA"/>
</dbReference>
<keyword evidence="1" id="KW-0472">Membrane</keyword>
<protein>
    <submittedName>
        <fullName evidence="3">Transposase</fullName>
    </submittedName>
</protein>
<evidence type="ECO:0000256" key="1">
    <source>
        <dbReference type="SAM" id="Phobius"/>
    </source>
</evidence>
<organism evidence="3 4">
    <name type="scientific">Fibrella forsythiae</name>
    <dbReference type="NCBI Taxonomy" id="2817061"/>
    <lineage>
        <taxon>Bacteria</taxon>
        <taxon>Pseudomonadati</taxon>
        <taxon>Bacteroidota</taxon>
        <taxon>Cytophagia</taxon>
        <taxon>Cytophagales</taxon>
        <taxon>Spirosomataceae</taxon>
        <taxon>Fibrella</taxon>
    </lineage>
</organism>
<feature type="non-terminal residue" evidence="3">
    <location>
        <position position="1"/>
    </location>
</feature>
<dbReference type="SUPFAM" id="SSF53098">
    <property type="entry name" value="Ribonuclease H-like"/>
    <property type="match status" value="1"/>
</dbReference>
<dbReference type="InterPro" id="IPR012337">
    <property type="entry name" value="RNaseH-like_sf"/>
</dbReference>
<accession>A0ABS3JVZ8</accession>
<proteinExistence type="predicted"/>
<feature type="domain" description="Transposase IS4-like" evidence="2">
    <location>
        <begin position="100"/>
        <end position="304"/>
    </location>
</feature>
<name>A0ABS3JVZ8_9BACT</name>
<dbReference type="InterPro" id="IPR002559">
    <property type="entry name" value="Transposase_11"/>
</dbReference>
<evidence type="ECO:0000313" key="3">
    <source>
        <dbReference type="EMBL" id="MBO0953354.1"/>
    </source>
</evidence>
<reference evidence="3 4" key="1">
    <citation type="submission" date="2021-03" db="EMBL/GenBank/DDBJ databases">
        <title>Fibrella sp. HMF5405 genome sequencing and assembly.</title>
        <authorList>
            <person name="Kang H."/>
            <person name="Kim H."/>
            <person name="Bae S."/>
            <person name="Joh K."/>
        </authorList>
    </citation>
    <scope>NUCLEOTIDE SEQUENCE [LARGE SCALE GENOMIC DNA]</scope>
    <source>
        <strain evidence="3 4">HMF5405</strain>
    </source>
</reference>
<feature type="transmembrane region" description="Helical" evidence="1">
    <location>
        <begin position="291"/>
        <end position="310"/>
    </location>
</feature>
<dbReference type="Pfam" id="PF01609">
    <property type="entry name" value="DDE_Tnp_1"/>
    <property type="match status" value="1"/>
</dbReference>
<keyword evidence="1" id="KW-0812">Transmembrane</keyword>
<dbReference type="RefSeq" id="WP_207333306.1">
    <property type="nucleotide sequence ID" value="NZ_JAFMYW010000055.1"/>
</dbReference>
<evidence type="ECO:0000259" key="2">
    <source>
        <dbReference type="Pfam" id="PF01609"/>
    </source>
</evidence>
<feature type="non-terminal residue" evidence="3">
    <location>
        <position position="353"/>
    </location>
</feature>
<keyword evidence="1" id="KW-1133">Transmembrane helix</keyword>
<keyword evidence="4" id="KW-1185">Reference proteome</keyword>
<sequence>LVNLPMDSPLFQQFCHCFPQFSRATVNNFLLLASALLASRSTNLNTLKDRMGTLLGKPNRQPASHYKRVIRFFNCPQAAALTQCIQRFTFQLLSERVHYLILDSTCWQIGQKWVHLQVLCAVYQGVAIPILWRDLDRPGTSNTADRQELLRQAAGLFKLKGKILLADREYVGDDWLRFLADLGLDFIIRLPASCYKTQVSNYGILRRKALRRKRAMATPILWAGYAFQLVMKKNPAACPGEPVLFWITSLTSPIVASELYRKRWKIETCFKCLKTNGFNLQQMNIKQPTKIALLLAVVVFAYVLCLLEGFRERAQIRLKRYQSGASGPAQSFFKRGIQFITSGLVDFIVFLRL</sequence>
<evidence type="ECO:0000313" key="4">
    <source>
        <dbReference type="Proteomes" id="UP000664628"/>
    </source>
</evidence>
<dbReference type="Proteomes" id="UP000664628">
    <property type="component" value="Unassembled WGS sequence"/>
</dbReference>
<gene>
    <name evidence="3" type="ORF">J2I46_32605</name>
</gene>
<comment type="caution">
    <text evidence="3">The sequence shown here is derived from an EMBL/GenBank/DDBJ whole genome shotgun (WGS) entry which is preliminary data.</text>
</comment>
<dbReference type="Gene3D" id="3.90.350.10">
    <property type="entry name" value="Transposase Inhibitor Protein From Tn5, Chain A, domain 1"/>
    <property type="match status" value="1"/>
</dbReference>